<evidence type="ECO:0000256" key="12">
    <source>
        <dbReference type="RuleBase" id="RU003476"/>
    </source>
</evidence>
<evidence type="ECO:0000313" key="16">
    <source>
        <dbReference type="Proteomes" id="UP000621386"/>
    </source>
</evidence>
<dbReference type="InterPro" id="IPR015797">
    <property type="entry name" value="NUDIX_hydrolase-like_dom_sf"/>
</dbReference>
<keyword evidence="3" id="KW-0515">Mutator protein</keyword>
<evidence type="ECO:0000256" key="3">
    <source>
        <dbReference type="ARBA" id="ARBA00022457"/>
    </source>
</evidence>
<evidence type="ECO:0000256" key="9">
    <source>
        <dbReference type="ARBA" id="ARBA00023204"/>
    </source>
</evidence>
<dbReference type="Gene3D" id="3.90.79.10">
    <property type="entry name" value="Nucleoside Triphosphate Pyrophosphohydrolase"/>
    <property type="match status" value="1"/>
</dbReference>
<feature type="domain" description="Nudix hydrolase" evidence="14">
    <location>
        <begin position="9"/>
        <end position="134"/>
    </location>
</feature>
<name>A0ABS1PBV3_9ACTN</name>
<keyword evidence="7 12" id="KW-0378">Hydrolase</keyword>
<dbReference type="PROSITE" id="PS51462">
    <property type="entry name" value="NUDIX"/>
    <property type="match status" value="1"/>
</dbReference>
<dbReference type="InterPro" id="IPR020476">
    <property type="entry name" value="Nudix_hydrolase"/>
</dbReference>
<evidence type="ECO:0000259" key="14">
    <source>
        <dbReference type="PROSITE" id="PS51462"/>
    </source>
</evidence>
<dbReference type="PRINTS" id="PR00502">
    <property type="entry name" value="NUDIXFAMILY"/>
</dbReference>
<keyword evidence="4" id="KW-0235">DNA replication</keyword>
<proteinExistence type="inferred from homology"/>
<evidence type="ECO:0000256" key="7">
    <source>
        <dbReference type="ARBA" id="ARBA00022801"/>
    </source>
</evidence>
<evidence type="ECO:0000256" key="2">
    <source>
        <dbReference type="ARBA" id="ARBA00005582"/>
    </source>
</evidence>
<evidence type="ECO:0000256" key="11">
    <source>
        <dbReference type="ARBA" id="ARBA00038905"/>
    </source>
</evidence>
<dbReference type="SUPFAM" id="SSF55811">
    <property type="entry name" value="Nudix"/>
    <property type="match status" value="1"/>
</dbReference>
<organism evidence="15 16">
    <name type="scientific">Streptomyces musisoli</name>
    <dbReference type="NCBI Taxonomy" id="2802280"/>
    <lineage>
        <taxon>Bacteria</taxon>
        <taxon>Bacillati</taxon>
        <taxon>Actinomycetota</taxon>
        <taxon>Actinomycetes</taxon>
        <taxon>Kitasatosporales</taxon>
        <taxon>Streptomycetaceae</taxon>
        <taxon>Streptomyces</taxon>
    </lineage>
</organism>
<gene>
    <name evidence="15" type="ORF">JK361_35525</name>
</gene>
<feature type="compositionally biased region" description="Gly residues" evidence="13">
    <location>
        <begin position="152"/>
        <end position="161"/>
    </location>
</feature>
<comment type="catalytic activity">
    <reaction evidence="10">
        <text>8-oxo-dGTP + H2O = 8-oxo-dGMP + diphosphate + H(+)</text>
        <dbReference type="Rhea" id="RHEA:31575"/>
        <dbReference type="ChEBI" id="CHEBI:15377"/>
        <dbReference type="ChEBI" id="CHEBI:15378"/>
        <dbReference type="ChEBI" id="CHEBI:33019"/>
        <dbReference type="ChEBI" id="CHEBI:63224"/>
        <dbReference type="ChEBI" id="CHEBI:77896"/>
        <dbReference type="EC" id="3.6.1.55"/>
    </reaction>
</comment>
<evidence type="ECO:0000256" key="8">
    <source>
        <dbReference type="ARBA" id="ARBA00022842"/>
    </source>
</evidence>
<keyword evidence="8" id="KW-0460">Magnesium</keyword>
<evidence type="ECO:0000256" key="13">
    <source>
        <dbReference type="SAM" id="MobiDB-lite"/>
    </source>
</evidence>
<evidence type="ECO:0000256" key="5">
    <source>
        <dbReference type="ARBA" id="ARBA00022723"/>
    </source>
</evidence>
<dbReference type="Pfam" id="PF00293">
    <property type="entry name" value="NUDIX"/>
    <property type="match status" value="1"/>
</dbReference>
<dbReference type="EMBL" id="JAERRH010000024">
    <property type="protein sequence ID" value="MBL1109823.1"/>
    <property type="molecule type" value="Genomic_DNA"/>
</dbReference>
<dbReference type="CDD" id="cd03425">
    <property type="entry name" value="NUDIX_MutT_NudA_like"/>
    <property type="match status" value="1"/>
</dbReference>
<dbReference type="Proteomes" id="UP000621386">
    <property type="component" value="Unassembled WGS sequence"/>
</dbReference>
<keyword evidence="9" id="KW-0234">DNA repair</keyword>
<feature type="region of interest" description="Disordered" evidence="13">
    <location>
        <begin position="138"/>
        <end position="161"/>
    </location>
</feature>
<dbReference type="InterPro" id="IPR020084">
    <property type="entry name" value="NUDIX_hydrolase_CS"/>
</dbReference>
<evidence type="ECO:0000256" key="10">
    <source>
        <dbReference type="ARBA" id="ARBA00035861"/>
    </source>
</evidence>
<dbReference type="InterPro" id="IPR000086">
    <property type="entry name" value="NUDIX_hydrolase_dom"/>
</dbReference>
<dbReference type="EC" id="3.6.1.55" evidence="11"/>
<dbReference type="InterPro" id="IPR047127">
    <property type="entry name" value="MutT-like"/>
</dbReference>
<dbReference type="RefSeq" id="WP_201826316.1">
    <property type="nucleotide sequence ID" value="NZ_JAERRH010000024.1"/>
</dbReference>
<evidence type="ECO:0000256" key="4">
    <source>
        <dbReference type="ARBA" id="ARBA00022705"/>
    </source>
</evidence>
<keyword evidence="5" id="KW-0479">Metal-binding</keyword>
<accession>A0ABS1PBV3</accession>
<comment type="cofactor">
    <cofactor evidence="1">
        <name>Mg(2+)</name>
        <dbReference type="ChEBI" id="CHEBI:18420"/>
    </cofactor>
</comment>
<dbReference type="PANTHER" id="PTHR47707">
    <property type="entry name" value="8-OXO-DGTP DIPHOSPHATASE"/>
    <property type="match status" value="1"/>
</dbReference>
<reference evidence="15 16" key="1">
    <citation type="submission" date="2021-01" db="EMBL/GenBank/DDBJ databases">
        <title>WGS of actinomycetes isolated from Thailand.</title>
        <authorList>
            <person name="Thawai C."/>
        </authorList>
    </citation>
    <scope>NUCLEOTIDE SEQUENCE [LARGE SCALE GENOMIC DNA]</scope>
    <source>
        <strain evidence="15 16">CH5-8</strain>
    </source>
</reference>
<protein>
    <recommendedName>
        <fullName evidence="11">8-oxo-dGTP diphosphatase</fullName>
        <ecNumber evidence="11">3.6.1.55</ecNumber>
    </recommendedName>
</protein>
<dbReference type="PANTHER" id="PTHR47707:SF1">
    <property type="entry name" value="NUDIX HYDROLASE FAMILY PROTEIN"/>
    <property type="match status" value="1"/>
</dbReference>
<keyword evidence="16" id="KW-1185">Reference proteome</keyword>
<sequence>MTRTTSGRDPIVVVGAALLDGGRLLAARRSAPADLAGRWELPGGKVEPGERPEDALVRELCEELGIDAEPVGRVPGEYPLRTPYVLHVWTARLRPGSPSPRPLQDHDDLRWLTPAELWDVPWLDQDVPAVREIEKTFPAEADGRAASRSADPGGGWAQPGW</sequence>
<comment type="similarity">
    <text evidence="2 12">Belongs to the Nudix hydrolase family.</text>
</comment>
<evidence type="ECO:0000256" key="1">
    <source>
        <dbReference type="ARBA" id="ARBA00001946"/>
    </source>
</evidence>
<evidence type="ECO:0000256" key="6">
    <source>
        <dbReference type="ARBA" id="ARBA00022763"/>
    </source>
</evidence>
<keyword evidence="6" id="KW-0227">DNA damage</keyword>
<dbReference type="PROSITE" id="PS00893">
    <property type="entry name" value="NUDIX_BOX"/>
    <property type="match status" value="1"/>
</dbReference>
<evidence type="ECO:0000313" key="15">
    <source>
        <dbReference type="EMBL" id="MBL1109823.1"/>
    </source>
</evidence>
<comment type="caution">
    <text evidence="15">The sequence shown here is derived from an EMBL/GenBank/DDBJ whole genome shotgun (WGS) entry which is preliminary data.</text>
</comment>